<dbReference type="InterPro" id="IPR050138">
    <property type="entry name" value="DHOase/Allantoinase_Hydrolase"/>
</dbReference>
<organism evidence="2 3">
    <name type="scientific">Trifolium medium</name>
    <dbReference type="NCBI Taxonomy" id="97028"/>
    <lineage>
        <taxon>Eukaryota</taxon>
        <taxon>Viridiplantae</taxon>
        <taxon>Streptophyta</taxon>
        <taxon>Embryophyta</taxon>
        <taxon>Tracheophyta</taxon>
        <taxon>Spermatophyta</taxon>
        <taxon>Magnoliopsida</taxon>
        <taxon>eudicotyledons</taxon>
        <taxon>Gunneridae</taxon>
        <taxon>Pentapetalae</taxon>
        <taxon>rosids</taxon>
        <taxon>fabids</taxon>
        <taxon>Fabales</taxon>
        <taxon>Fabaceae</taxon>
        <taxon>Papilionoideae</taxon>
        <taxon>50 kb inversion clade</taxon>
        <taxon>NPAAA clade</taxon>
        <taxon>Hologalegina</taxon>
        <taxon>IRL clade</taxon>
        <taxon>Trifolieae</taxon>
        <taxon>Trifolium</taxon>
    </lineage>
</organism>
<dbReference type="Proteomes" id="UP000265520">
    <property type="component" value="Unassembled WGS sequence"/>
</dbReference>
<sequence>LAEDECSLIPYSHYWISSKRILTSQGFISGSVEINEGKIVSIVEGYGKQQGNSVQQVIDYGEAVIMPGLIDV</sequence>
<protein>
    <submittedName>
        <fullName evidence="2">Allantoinase 1-like</fullName>
    </submittedName>
</protein>
<evidence type="ECO:0000313" key="3">
    <source>
        <dbReference type="Proteomes" id="UP000265520"/>
    </source>
</evidence>
<dbReference type="InterPro" id="IPR056854">
    <property type="entry name" value="ALN_composite"/>
</dbReference>
<name>A0A392PUC6_9FABA</name>
<dbReference type="GO" id="GO:0005737">
    <property type="term" value="C:cytoplasm"/>
    <property type="evidence" value="ECO:0007669"/>
    <property type="project" value="TreeGrafter"/>
</dbReference>
<dbReference type="GO" id="GO:0004038">
    <property type="term" value="F:allantoinase activity"/>
    <property type="evidence" value="ECO:0007669"/>
    <property type="project" value="TreeGrafter"/>
</dbReference>
<feature type="non-terminal residue" evidence="2">
    <location>
        <position position="1"/>
    </location>
</feature>
<dbReference type="EMBL" id="LXQA010092746">
    <property type="protein sequence ID" value="MCI14525.1"/>
    <property type="molecule type" value="Genomic_DNA"/>
</dbReference>
<comment type="caution">
    <text evidence="2">The sequence shown here is derived from an EMBL/GenBank/DDBJ whole genome shotgun (WGS) entry which is preliminary data.</text>
</comment>
<dbReference type="Pfam" id="PF24890">
    <property type="entry name" value="ALN_composite"/>
    <property type="match status" value="1"/>
</dbReference>
<evidence type="ECO:0000313" key="2">
    <source>
        <dbReference type="EMBL" id="MCI14525.1"/>
    </source>
</evidence>
<keyword evidence="3" id="KW-1185">Reference proteome</keyword>
<dbReference type="GO" id="GO:0006145">
    <property type="term" value="P:purine nucleobase catabolic process"/>
    <property type="evidence" value="ECO:0007669"/>
    <property type="project" value="TreeGrafter"/>
</dbReference>
<proteinExistence type="predicted"/>
<feature type="domain" description="Allantoinase composite" evidence="1">
    <location>
        <begin position="9"/>
        <end position="63"/>
    </location>
</feature>
<dbReference type="Gene3D" id="2.30.40.10">
    <property type="entry name" value="Urease, subunit C, domain 1"/>
    <property type="match status" value="1"/>
</dbReference>
<reference evidence="2 3" key="1">
    <citation type="journal article" date="2018" name="Front. Plant Sci.">
        <title>Red Clover (Trifolium pratense) and Zigzag Clover (T. medium) - A Picture of Genomic Similarities and Differences.</title>
        <authorList>
            <person name="Dluhosova J."/>
            <person name="Istvanek J."/>
            <person name="Nedelnik J."/>
            <person name="Repkova J."/>
        </authorList>
    </citation>
    <scope>NUCLEOTIDE SEQUENCE [LARGE SCALE GENOMIC DNA]</scope>
    <source>
        <strain evidence="3">cv. 10/8</strain>
        <tissue evidence="2">Leaf</tissue>
    </source>
</reference>
<dbReference type="InterPro" id="IPR011059">
    <property type="entry name" value="Metal-dep_hydrolase_composite"/>
</dbReference>
<evidence type="ECO:0000259" key="1">
    <source>
        <dbReference type="Pfam" id="PF24890"/>
    </source>
</evidence>
<dbReference type="AlphaFoldDB" id="A0A392PUC6"/>
<dbReference type="SUPFAM" id="SSF51338">
    <property type="entry name" value="Composite domain of metallo-dependent hydrolases"/>
    <property type="match status" value="1"/>
</dbReference>
<accession>A0A392PUC6</accession>
<dbReference type="PANTHER" id="PTHR43668:SF2">
    <property type="entry name" value="ALLANTOINASE"/>
    <property type="match status" value="1"/>
</dbReference>
<dbReference type="PANTHER" id="PTHR43668">
    <property type="entry name" value="ALLANTOINASE"/>
    <property type="match status" value="1"/>
</dbReference>